<keyword evidence="4" id="KW-1185">Reference proteome</keyword>
<feature type="transmembrane region" description="Helical" evidence="2">
    <location>
        <begin position="95"/>
        <end position="113"/>
    </location>
</feature>
<keyword evidence="2" id="KW-1133">Transmembrane helix</keyword>
<gene>
    <name evidence="3" type="ORF">EXIGLDRAFT_765378</name>
</gene>
<dbReference type="AlphaFoldDB" id="A0A165KJ90"/>
<organism evidence="3 4">
    <name type="scientific">Exidia glandulosa HHB12029</name>
    <dbReference type="NCBI Taxonomy" id="1314781"/>
    <lineage>
        <taxon>Eukaryota</taxon>
        <taxon>Fungi</taxon>
        <taxon>Dikarya</taxon>
        <taxon>Basidiomycota</taxon>
        <taxon>Agaricomycotina</taxon>
        <taxon>Agaricomycetes</taxon>
        <taxon>Auriculariales</taxon>
        <taxon>Exidiaceae</taxon>
        <taxon>Exidia</taxon>
    </lineage>
</organism>
<feature type="transmembrane region" description="Helical" evidence="2">
    <location>
        <begin position="210"/>
        <end position="228"/>
    </location>
</feature>
<feature type="region of interest" description="Disordered" evidence="1">
    <location>
        <begin position="311"/>
        <end position="330"/>
    </location>
</feature>
<evidence type="ECO:0000256" key="1">
    <source>
        <dbReference type="SAM" id="MobiDB-lite"/>
    </source>
</evidence>
<feature type="transmembrane region" description="Helical" evidence="2">
    <location>
        <begin position="156"/>
        <end position="189"/>
    </location>
</feature>
<sequence length="330" mass="36229">MGVLAGDTAFLIGSAIEALLYGAYLVLVGYALMVLTWRRRTDRVDWVLLTFLIGMLLASTVHYFFGLNATVVGFIKHGEDVDGPSIYLASKAVGYPMDILLAINLILSDLTMLHRLWLVWQRRTAIIIIPFCIMVCYLVTFIYAVNLMAHGARDDAAAYAVVMRFCLTSFSLSLLFSVTVTTLLAYPIFKHIKHLSAVLPETRHIQQYRATILILVESGAIIALAQVINLTVFEIQYRTGHFIWELIGLPLTQLYCIGPSMIITRVGLGLASDQQAGTAAKTTELQFSSGGGTSSGTAVSLQNLKMRREWAQSDGGVHAEAETTTKADMA</sequence>
<feature type="transmembrane region" description="Helical" evidence="2">
    <location>
        <begin position="47"/>
        <end position="75"/>
    </location>
</feature>
<evidence type="ECO:0000313" key="4">
    <source>
        <dbReference type="Proteomes" id="UP000077266"/>
    </source>
</evidence>
<feature type="transmembrane region" description="Helical" evidence="2">
    <location>
        <begin position="12"/>
        <end position="35"/>
    </location>
</feature>
<proteinExistence type="predicted"/>
<name>A0A165KJ90_EXIGL</name>
<protein>
    <submittedName>
        <fullName evidence="3">Uncharacterized protein</fullName>
    </submittedName>
</protein>
<dbReference type="OrthoDB" id="3250682at2759"/>
<dbReference type="InParanoid" id="A0A165KJ90"/>
<accession>A0A165KJ90</accession>
<evidence type="ECO:0000313" key="3">
    <source>
        <dbReference type="EMBL" id="KZV96417.1"/>
    </source>
</evidence>
<reference evidence="3 4" key="1">
    <citation type="journal article" date="2016" name="Mol. Biol. Evol.">
        <title>Comparative Genomics of Early-Diverging Mushroom-Forming Fungi Provides Insights into the Origins of Lignocellulose Decay Capabilities.</title>
        <authorList>
            <person name="Nagy L.G."/>
            <person name="Riley R."/>
            <person name="Tritt A."/>
            <person name="Adam C."/>
            <person name="Daum C."/>
            <person name="Floudas D."/>
            <person name="Sun H."/>
            <person name="Yadav J.S."/>
            <person name="Pangilinan J."/>
            <person name="Larsson K.H."/>
            <person name="Matsuura K."/>
            <person name="Barry K."/>
            <person name="Labutti K."/>
            <person name="Kuo R."/>
            <person name="Ohm R.A."/>
            <person name="Bhattacharya S.S."/>
            <person name="Shirouzu T."/>
            <person name="Yoshinaga Y."/>
            <person name="Martin F.M."/>
            <person name="Grigoriev I.V."/>
            <person name="Hibbett D.S."/>
        </authorList>
    </citation>
    <scope>NUCLEOTIDE SEQUENCE [LARGE SCALE GENOMIC DNA]</scope>
    <source>
        <strain evidence="3 4">HHB12029</strain>
    </source>
</reference>
<keyword evidence="2" id="KW-0472">Membrane</keyword>
<evidence type="ECO:0000256" key="2">
    <source>
        <dbReference type="SAM" id="Phobius"/>
    </source>
</evidence>
<feature type="transmembrane region" description="Helical" evidence="2">
    <location>
        <begin position="125"/>
        <end position="144"/>
    </location>
</feature>
<dbReference type="EMBL" id="KV425943">
    <property type="protein sequence ID" value="KZV96417.1"/>
    <property type="molecule type" value="Genomic_DNA"/>
</dbReference>
<keyword evidence="2" id="KW-0812">Transmembrane</keyword>
<dbReference type="Proteomes" id="UP000077266">
    <property type="component" value="Unassembled WGS sequence"/>
</dbReference>